<keyword evidence="5" id="KW-1185">Reference proteome</keyword>
<proteinExistence type="predicted"/>
<dbReference type="Pfam" id="PF01757">
    <property type="entry name" value="Acyl_transf_3"/>
    <property type="match status" value="1"/>
</dbReference>
<feature type="domain" description="Acyltransferase 3" evidence="3">
    <location>
        <begin position="5"/>
        <end position="324"/>
    </location>
</feature>
<dbReference type="GO" id="GO:0016747">
    <property type="term" value="F:acyltransferase activity, transferring groups other than amino-acyl groups"/>
    <property type="evidence" value="ECO:0007669"/>
    <property type="project" value="InterPro"/>
</dbReference>
<organism evidence="4 5">
    <name type="scientific">Paraburkholderia fungorum</name>
    <dbReference type="NCBI Taxonomy" id="134537"/>
    <lineage>
        <taxon>Bacteria</taxon>
        <taxon>Pseudomonadati</taxon>
        <taxon>Pseudomonadota</taxon>
        <taxon>Betaproteobacteria</taxon>
        <taxon>Burkholderiales</taxon>
        <taxon>Burkholderiaceae</taxon>
        <taxon>Paraburkholderia</taxon>
    </lineage>
</organism>
<sequence length="354" mass="38808">MNRKNSFDLIRLIAAIAVLLSHSFPLSATAPSEPVAAFTRYGSGGELAVDVFFVISGYLIAGSYYRSSGAVEFIVKRLLRLFPALFCVVLLSVFVLGPILTPLSLHQYFTHAKTADYLRTLLLDIRYELPGVFATNPIPNVVNGSLWTLPLEAFMYLLVAVAGITRCLNFRGCVLIALTFAWLHFAVPSTVFTDNGVVLRVMLYSQLMRLGILYFIGAAFAFAPDHWVKNKEVLFVSILAFAFFAQSSIAEVVAIITLPLISLITAQMHSKVSAAISKVGDVSYGVYLYAFPVQQTVAHALGPHPEAATISMISLPIVLVISFASWHLLEKPALTLKNRLPRIKRKHYAVGAGK</sequence>
<evidence type="ECO:0000256" key="1">
    <source>
        <dbReference type="SAM" id="Phobius"/>
    </source>
</evidence>
<dbReference type="GO" id="GO:0016787">
    <property type="term" value="F:hydrolase activity"/>
    <property type="evidence" value="ECO:0007669"/>
    <property type="project" value="UniProtKB-KW"/>
</dbReference>
<reference evidence="5" key="1">
    <citation type="submission" date="2016-10" db="EMBL/GenBank/DDBJ databases">
        <authorList>
            <person name="Varghese N."/>
        </authorList>
    </citation>
    <scope>NUCLEOTIDE SEQUENCE [LARGE SCALE GENOMIC DNA]</scope>
    <source>
        <strain evidence="5">GAS106B</strain>
    </source>
</reference>
<dbReference type="InterPro" id="IPR002656">
    <property type="entry name" value="Acyl_transf_3_dom"/>
</dbReference>
<evidence type="ECO:0000313" key="4">
    <source>
        <dbReference type="EMBL" id="SDR37757.1"/>
    </source>
</evidence>
<keyword evidence="2" id="KW-0732">Signal</keyword>
<keyword evidence="1" id="KW-1133">Transmembrane helix</keyword>
<dbReference type="EMBL" id="FNKP01000002">
    <property type="protein sequence ID" value="SDR37757.1"/>
    <property type="molecule type" value="Genomic_DNA"/>
</dbReference>
<evidence type="ECO:0000313" key="5">
    <source>
        <dbReference type="Proteomes" id="UP000183487"/>
    </source>
</evidence>
<feature type="transmembrane region" description="Helical" evidence="1">
    <location>
        <begin position="234"/>
        <end position="261"/>
    </location>
</feature>
<feature type="chain" id="PRO_5010318065" evidence="2">
    <location>
        <begin position="31"/>
        <end position="354"/>
    </location>
</feature>
<dbReference type="AlphaFoldDB" id="A0A1H1IJ42"/>
<dbReference type="RefSeq" id="WP_074770039.1">
    <property type="nucleotide sequence ID" value="NZ_FNKP01000002.1"/>
</dbReference>
<dbReference type="InterPro" id="IPR050879">
    <property type="entry name" value="Acyltransferase_3"/>
</dbReference>
<feature type="transmembrane region" description="Helical" evidence="1">
    <location>
        <begin position="78"/>
        <end position="100"/>
    </location>
</feature>
<dbReference type="GO" id="GO:0000271">
    <property type="term" value="P:polysaccharide biosynthetic process"/>
    <property type="evidence" value="ECO:0007669"/>
    <property type="project" value="TreeGrafter"/>
</dbReference>
<dbReference type="OrthoDB" id="9767863at2"/>
<evidence type="ECO:0000259" key="3">
    <source>
        <dbReference type="Pfam" id="PF01757"/>
    </source>
</evidence>
<keyword evidence="1" id="KW-0472">Membrane</keyword>
<dbReference type="PANTHER" id="PTHR23028">
    <property type="entry name" value="ACETYLTRANSFERASE"/>
    <property type="match status" value="1"/>
</dbReference>
<feature type="transmembrane region" description="Helical" evidence="1">
    <location>
        <begin position="48"/>
        <end position="66"/>
    </location>
</feature>
<feature type="transmembrane region" description="Helical" evidence="1">
    <location>
        <begin position="203"/>
        <end position="222"/>
    </location>
</feature>
<feature type="transmembrane region" description="Helical" evidence="1">
    <location>
        <begin position="172"/>
        <end position="191"/>
    </location>
</feature>
<feature type="signal peptide" evidence="2">
    <location>
        <begin position="1"/>
        <end position="30"/>
    </location>
</feature>
<dbReference type="PANTHER" id="PTHR23028:SF53">
    <property type="entry name" value="ACYL_TRANSF_3 DOMAIN-CONTAINING PROTEIN"/>
    <property type="match status" value="1"/>
</dbReference>
<keyword evidence="1" id="KW-0812">Transmembrane</keyword>
<feature type="transmembrane region" description="Helical" evidence="1">
    <location>
        <begin position="146"/>
        <end position="165"/>
    </location>
</feature>
<dbReference type="GO" id="GO:0016020">
    <property type="term" value="C:membrane"/>
    <property type="evidence" value="ECO:0007669"/>
    <property type="project" value="TreeGrafter"/>
</dbReference>
<dbReference type="Proteomes" id="UP000183487">
    <property type="component" value="Unassembled WGS sequence"/>
</dbReference>
<protein>
    <submittedName>
        <fullName evidence="4">Peptidoglycan/LPS O-acetylase OafA/YrhL, contains acyltransferase and SGNH-hydrolase domains</fullName>
    </submittedName>
</protein>
<feature type="transmembrane region" description="Helical" evidence="1">
    <location>
        <begin position="307"/>
        <end position="329"/>
    </location>
</feature>
<keyword evidence="4" id="KW-0012">Acyltransferase</keyword>
<keyword evidence="4" id="KW-0808">Transferase</keyword>
<name>A0A1H1IJ42_9BURK</name>
<accession>A0A1H1IJ42</accession>
<evidence type="ECO:0000256" key="2">
    <source>
        <dbReference type="SAM" id="SignalP"/>
    </source>
</evidence>
<gene>
    <name evidence="4" type="ORF">SAMN05443245_5262</name>
</gene>
<keyword evidence="4" id="KW-0378">Hydrolase</keyword>